<organism evidence="3 4">
    <name type="scientific">Parasphaerochaeta coccoides (strain ATCC BAA-1237 / DSM 17374 / SPN1)</name>
    <name type="common">Sphaerochaeta coccoides</name>
    <dbReference type="NCBI Taxonomy" id="760011"/>
    <lineage>
        <taxon>Bacteria</taxon>
        <taxon>Pseudomonadati</taxon>
        <taxon>Spirochaetota</taxon>
        <taxon>Spirochaetia</taxon>
        <taxon>Spirochaetales</taxon>
        <taxon>Sphaerochaetaceae</taxon>
        <taxon>Parasphaerochaeta</taxon>
    </lineage>
</organism>
<proteinExistence type="inferred from homology"/>
<dbReference type="PANTHER" id="PTHR11328">
    <property type="entry name" value="MAJOR FACILITATOR SUPERFAMILY DOMAIN-CONTAINING PROTEIN"/>
    <property type="match status" value="1"/>
</dbReference>
<dbReference type="OrthoDB" id="9764596at2"/>
<sequence length="464" mass="51415">MVRKSVMVSYGTGKFLAEFLTGAYGAIVYKYYETEVGLAAGYVAIATIIYSLWNAVNDPLIGYLTSKKAPGSARFGRRFSWIILGIILASLMFLGIFALPRAWSGVISPVPVFLWMVIAVCLYDASYSLWELNYQSVYPDKFRSMAERTTAASIGTIIGVFGVAAGFIVPPLFFSYGDRASYSTSALVIAGIGLLCAVLIIPGVRETTTMIERHRRKLEEERTNRTVSPSFFKQLKTTLTDRNMLAFVLFLFFYQSGCVLMTGSVHYVGDYILGGESTDTTLIFAGMLVGALISIPIWTIVSRKLKNNQRMLCITGVVLAATAFPMTFTRTMGGYALFMTLWGIGFGGFWTFMGPAMADVVDWFVVKTGRRDDGVIMGMRAFFMRFSYASQAIVFWLTHKLTAFDATVTDSALVSESMKFGISLHMAAVPAIFFLVGVLVFSRLNRLTPQTVEENRLRLTQMDL</sequence>
<evidence type="ECO:0000313" key="3">
    <source>
        <dbReference type="EMBL" id="AEC02288.1"/>
    </source>
</evidence>
<accession>F4GK92</accession>
<dbReference type="RefSeq" id="WP_013739683.1">
    <property type="nucleotide sequence ID" value="NC_015436.1"/>
</dbReference>
<evidence type="ECO:0000256" key="1">
    <source>
        <dbReference type="ARBA" id="ARBA00009617"/>
    </source>
</evidence>
<protein>
    <submittedName>
        <fullName evidence="3">Major facilitator superfamily MFS_1</fullName>
    </submittedName>
</protein>
<dbReference type="GO" id="GO:0008643">
    <property type="term" value="P:carbohydrate transport"/>
    <property type="evidence" value="ECO:0007669"/>
    <property type="project" value="InterPro"/>
</dbReference>
<feature type="transmembrane region" description="Helical" evidence="2">
    <location>
        <begin position="78"/>
        <end position="100"/>
    </location>
</feature>
<keyword evidence="2" id="KW-0812">Transmembrane</keyword>
<name>F4GK92_PARC1</name>
<dbReference type="STRING" id="760011.Spico_1067"/>
<dbReference type="Proteomes" id="UP000007939">
    <property type="component" value="Chromosome"/>
</dbReference>
<reference evidence="3 4" key="2">
    <citation type="journal article" date="2012" name="Stand. Genomic Sci.">
        <title>Complete genome sequence of the termite hindgut bacterium Spirochaeta coccoides type strain (SPN1(T)), reclassification in the genus Sphaerochaeta as Sphaerochaeta coccoides comb. nov. and emendations of the family Spirochaetaceae and the genus Sphaerochaeta.</title>
        <authorList>
            <person name="Abt B."/>
            <person name="Han C."/>
            <person name="Scheuner C."/>
            <person name="Lu M."/>
            <person name="Lapidus A."/>
            <person name="Nolan M."/>
            <person name="Lucas S."/>
            <person name="Hammon N."/>
            <person name="Deshpande S."/>
            <person name="Cheng J.F."/>
            <person name="Tapia R."/>
            <person name="Goodwin L.A."/>
            <person name="Pitluck S."/>
            <person name="Liolios K."/>
            <person name="Pagani I."/>
            <person name="Ivanova N."/>
            <person name="Mavromatis K."/>
            <person name="Mikhailova N."/>
            <person name="Huntemann M."/>
            <person name="Pati A."/>
            <person name="Chen A."/>
            <person name="Palaniappan K."/>
            <person name="Land M."/>
            <person name="Hauser L."/>
            <person name="Brambilla E.M."/>
            <person name="Rohde M."/>
            <person name="Spring S."/>
            <person name="Gronow S."/>
            <person name="Goker M."/>
            <person name="Woyke T."/>
            <person name="Bristow J."/>
            <person name="Eisen J.A."/>
            <person name="Markowitz V."/>
            <person name="Hugenholtz P."/>
            <person name="Kyrpides N.C."/>
            <person name="Klenk H.P."/>
            <person name="Detter J.C."/>
        </authorList>
    </citation>
    <scope>NUCLEOTIDE SEQUENCE [LARGE SCALE GENOMIC DNA]</scope>
    <source>
        <strain evidence="4">ATCC BAA-1237 / DSM 17374 / SPN1</strain>
    </source>
</reference>
<feature type="transmembrane region" description="Helical" evidence="2">
    <location>
        <begin position="12"/>
        <end position="32"/>
    </location>
</feature>
<feature type="transmembrane region" description="Helical" evidence="2">
    <location>
        <begin position="38"/>
        <end position="57"/>
    </location>
</feature>
<feature type="transmembrane region" description="Helical" evidence="2">
    <location>
        <begin position="244"/>
        <end position="269"/>
    </location>
</feature>
<gene>
    <name evidence="3" type="ordered locus">Spico_1067</name>
</gene>
<feature type="transmembrane region" description="Helical" evidence="2">
    <location>
        <begin position="335"/>
        <end position="361"/>
    </location>
</feature>
<evidence type="ECO:0000313" key="4">
    <source>
        <dbReference type="Proteomes" id="UP000007939"/>
    </source>
</evidence>
<dbReference type="HOGENOM" id="CLU_027408_6_0_12"/>
<dbReference type="GO" id="GO:0005886">
    <property type="term" value="C:plasma membrane"/>
    <property type="evidence" value="ECO:0007669"/>
    <property type="project" value="TreeGrafter"/>
</dbReference>
<dbReference type="InterPro" id="IPR036259">
    <property type="entry name" value="MFS_trans_sf"/>
</dbReference>
<feature type="transmembrane region" description="Helical" evidence="2">
    <location>
        <begin position="422"/>
        <end position="441"/>
    </location>
</feature>
<dbReference type="InterPro" id="IPR039672">
    <property type="entry name" value="MFS_2"/>
</dbReference>
<feature type="transmembrane region" description="Helical" evidence="2">
    <location>
        <begin position="151"/>
        <end position="174"/>
    </location>
</feature>
<feature type="transmembrane region" description="Helical" evidence="2">
    <location>
        <begin position="112"/>
        <end position="130"/>
    </location>
</feature>
<dbReference type="AlphaFoldDB" id="F4GK92"/>
<comment type="similarity">
    <text evidence="1">Belongs to the sodium:galactoside symporter (TC 2.A.2) family.</text>
</comment>
<evidence type="ECO:0000256" key="2">
    <source>
        <dbReference type="SAM" id="Phobius"/>
    </source>
</evidence>
<reference evidence="4" key="1">
    <citation type="submission" date="2011-04" db="EMBL/GenBank/DDBJ databases">
        <title>The complete genome of Spirochaeta coccoides DSM 17374.</title>
        <authorList>
            <person name="Lucas S."/>
            <person name="Copeland A."/>
            <person name="Lapidus A."/>
            <person name="Bruce D."/>
            <person name="Goodwin L."/>
            <person name="Pitluck S."/>
            <person name="Peters L."/>
            <person name="Kyrpides N."/>
            <person name="Mavromatis K."/>
            <person name="Pagani I."/>
            <person name="Ivanova N."/>
            <person name="Ovchinnikova G."/>
            <person name="Lu M."/>
            <person name="Detter J.C."/>
            <person name="Tapia R."/>
            <person name="Han C."/>
            <person name="Land M."/>
            <person name="Hauser L."/>
            <person name="Markowitz V."/>
            <person name="Cheng J.-F."/>
            <person name="Hugenholtz P."/>
            <person name="Woyke T."/>
            <person name="Wu D."/>
            <person name="Spring S."/>
            <person name="Schroeder M."/>
            <person name="Brambilla E."/>
            <person name="Klenk H.-P."/>
            <person name="Eisen J.A."/>
        </authorList>
    </citation>
    <scope>NUCLEOTIDE SEQUENCE [LARGE SCALE GENOMIC DNA]</scope>
    <source>
        <strain evidence="4">ATCC BAA-1237 / DSM 17374 / SPN1</strain>
    </source>
</reference>
<dbReference type="KEGG" id="scc:Spico_1067"/>
<dbReference type="Gene3D" id="1.20.1250.20">
    <property type="entry name" value="MFS general substrate transporter like domains"/>
    <property type="match status" value="2"/>
</dbReference>
<dbReference type="eggNOG" id="COG2211">
    <property type="taxonomic scope" value="Bacteria"/>
</dbReference>
<keyword evidence="2" id="KW-1133">Transmembrane helix</keyword>
<dbReference type="SUPFAM" id="SSF103473">
    <property type="entry name" value="MFS general substrate transporter"/>
    <property type="match status" value="1"/>
</dbReference>
<dbReference type="EMBL" id="CP002659">
    <property type="protein sequence ID" value="AEC02288.1"/>
    <property type="molecule type" value="Genomic_DNA"/>
</dbReference>
<dbReference type="Pfam" id="PF13347">
    <property type="entry name" value="MFS_2"/>
    <property type="match status" value="1"/>
</dbReference>
<feature type="transmembrane region" description="Helical" evidence="2">
    <location>
        <begin position="281"/>
        <end position="300"/>
    </location>
</feature>
<dbReference type="GO" id="GO:0015293">
    <property type="term" value="F:symporter activity"/>
    <property type="evidence" value="ECO:0007669"/>
    <property type="project" value="InterPro"/>
</dbReference>
<dbReference type="PANTHER" id="PTHR11328:SF24">
    <property type="entry name" value="MAJOR FACILITATOR SUPERFAMILY (MFS) PROFILE DOMAIN-CONTAINING PROTEIN"/>
    <property type="match status" value="1"/>
</dbReference>
<feature type="transmembrane region" description="Helical" evidence="2">
    <location>
        <begin position="180"/>
        <end position="204"/>
    </location>
</feature>
<keyword evidence="2" id="KW-0472">Membrane</keyword>
<keyword evidence="4" id="KW-1185">Reference proteome</keyword>